<dbReference type="Proteomes" id="UP000807825">
    <property type="component" value="Unassembled WGS sequence"/>
</dbReference>
<reference evidence="2" key="1">
    <citation type="submission" date="2020-07" db="EMBL/GenBank/DDBJ databases">
        <title>Huge and variable diversity of episymbiotic CPR bacteria and DPANN archaea in groundwater ecosystems.</title>
        <authorList>
            <person name="He C.Y."/>
            <person name="Keren R."/>
            <person name="Whittaker M."/>
            <person name="Farag I.F."/>
            <person name="Doudna J."/>
            <person name="Cate J.H.D."/>
            <person name="Banfield J.F."/>
        </authorList>
    </citation>
    <scope>NUCLEOTIDE SEQUENCE</scope>
    <source>
        <strain evidence="2">NC_groundwater_1664_Pr3_B-0.1um_52_9</strain>
    </source>
</reference>
<name>A0A9D6V2S0_9BACT</name>
<keyword evidence="1" id="KW-0472">Membrane</keyword>
<feature type="transmembrane region" description="Helical" evidence="1">
    <location>
        <begin position="42"/>
        <end position="59"/>
    </location>
</feature>
<keyword evidence="1" id="KW-0812">Transmembrane</keyword>
<evidence type="ECO:0000313" key="2">
    <source>
        <dbReference type="EMBL" id="MBI5249625.1"/>
    </source>
</evidence>
<gene>
    <name evidence="2" type="ORF">HY912_09030</name>
</gene>
<feature type="transmembrane region" description="Helical" evidence="1">
    <location>
        <begin position="12"/>
        <end position="30"/>
    </location>
</feature>
<evidence type="ECO:0000256" key="1">
    <source>
        <dbReference type="SAM" id="Phobius"/>
    </source>
</evidence>
<evidence type="ECO:0000313" key="3">
    <source>
        <dbReference type="Proteomes" id="UP000807825"/>
    </source>
</evidence>
<dbReference type="AlphaFoldDB" id="A0A9D6V2S0"/>
<proteinExistence type="predicted"/>
<organism evidence="2 3">
    <name type="scientific">Desulfomonile tiedjei</name>
    <dbReference type="NCBI Taxonomy" id="2358"/>
    <lineage>
        <taxon>Bacteria</taxon>
        <taxon>Pseudomonadati</taxon>
        <taxon>Thermodesulfobacteriota</taxon>
        <taxon>Desulfomonilia</taxon>
        <taxon>Desulfomonilales</taxon>
        <taxon>Desulfomonilaceae</taxon>
        <taxon>Desulfomonile</taxon>
    </lineage>
</organism>
<protein>
    <submittedName>
        <fullName evidence="2">Uncharacterized protein</fullName>
    </submittedName>
</protein>
<keyword evidence="1" id="KW-1133">Transmembrane helix</keyword>
<accession>A0A9D6V2S0</accession>
<sequence length="77" mass="8971">MERLSSLFKQVGFHIFLFFLSLVLFGWPVVHFSDMNRLEPMFYYLFGAWGVVIFLLFLVSRSVSDQAGSEEDENGKK</sequence>
<dbReference type="EMBL" id="JACRDE010000243">
    <property type="protein sequence ID" value="MBI5249625.1"/>
    <property type="molecule type" value="Genomic_DNA"/>
</dbReference>
<comment type="caution">
    <text evidence="2">The sequence shown here is derived from an EMBL/GenBank/DDBJ whole genome shotgun (WGS) entry which is preliminary data.</text>
</comment>